<dbReference type="GO" id="GO:0007018">
    <property type="term" value="P:microtubule-based movement"/>
    <property type="evidence" value="ECO:0007669"/>
    <property type="project" value="InterPro"/>
</dbReference>
<feature type="region of interest" description="Disordered" evidence="1">
    <location>
        <begin position="30"/>
        <end position="50"/>
    </location>
</feature>
<evidence type="ECO:0000313" key="3">
    <source>
        <dbReference type="Proteomes" id="UP000748531"/>
    </source>
</evidence>
<organism evidence="2 3">
    <name type="scientific">Paragonimus heterotremus</name>
    <dbReference type="NCBI Taxonomy" id="100268"/>
    <lineage>
        <taxon>Eukaryota</taxon>
        <taxon>Metazoa</taxon>
        <taxon>Spiralia</taxon>
        <taxon>Lophotrochozoa</taxon>
        <taxon>Platyhelminthes</taxon>
        <taxon>Trematoda</taxon>
        <taxon>Digenea</taxon>
        <taxon>Plagiorchiida</taxon>
        <taxon>Troglotremata</taxon>
        <taxon>Troglotrematidae</taxon>
        <taxon>Paragonimus</taxon>
    </lineage>
</organism>
<evidence type="ECO:0000313" key="2">
    <source>
        <dbReference type="EMBL" id="KAF5398238.1"/>
    </source>
</evidence>
<sequence length="67" mass="7837">MTRKRKNLQLSNVVETSIPPPQSILYSKETQTMEQRNERENPPKDYYGKPRFSRIISNSHVSKFLAA</sequence>
<dbReference type="InterPro" id="IPR025956">
    <property type="entry name" value="DYNC1I1/DYNC1I2"/>
</dbReference>
<comment type="caution">
    <text evidence="2">The sequence shown here is derived from an EMBL/GenBank/DDBJ whole genome shotgun (WGS) entry which is preliminary data.</text>
</comment>
<dbReference type="Proteomes" id="UP000748531">
    <property type="component" value="Unassembled WGS sequence"/>
</dbReference>
<protein>
    <submittedName>
        <fullName evidence="2">Uncharacterized protein</fullName>
    </submittedName>
</protein>
<dbReference type="Pfam" id="PF11540">
    <property type="entry name" value="Dynein_IC2"/>
    <property type="match status" value="1"/>
</dbReference>
<name>A0A8J4SHM3_9TREM</name>
<dbReference type="AlphaFoldDB" id="A0A8J4SHM3"/>
<proteinExistence type="predicted"/>
<reference evidence="2" key="1">
    <citation type="submission" date="2019-05" db="EMBL/GenBank/DDBJ databases">
        <title>Annotation for the trematode Paragonimus heterotremus.</title>
        <authorList>
            <person name="Choi Y.-J."/>
        </authorList>
    </citation>
    <scope>NUCLEOTIDE SEQUENCE</scope>
    <source>
        <strain evidence="2">LC</strain>
    </source>
</reference>
<feature type="compositionally biased region" description="Basic and acidic residues" evidence="1">
    <location>
        <begin position="35"/>
        <end position="48"/>
    </location>
</feature>
<dbReference type="GO" id="GO:0005868">
    <property type="term" value="C:cytoplasmic dynein complex"/>
    <property type="evidence" value="ECO:0007669"/>
    <property type="project" value="InterPro"/>
</dbReference>
<keyword evidence="3" id="KW-1185">Reference proteome</keyword>
<gene>
    <name evidence="2" type="ORF">PHET_08341</name>
</gene>
<accession>A0A8J4SHM3</accession>
<evidence type="ECO:0000256" key="1">
    <source>
        <dbReference type="SAM" id="MobiDB-lite"/>
    </source>
</evidence>
<dbReference type="EMBL" id="LUCH01005232">
    <property type="protein sequence ID" value="KAF5398238.1"/>
    <property type="molecule type" value="Genomic_DNA"/>
</dbReference>